<feature type="signal peptide" evidence="8">
    <location>
        <begin position="1"/>
        <end position="23"/>
    </location>
</feature>
<evidence type="ECO:0000256" key="8">
    <source>
        <dbReference type="SAM" id="SignalP"/>
    </source>
</evidence>
<feature type="transmembrane region" description="Helical" evidence="7">
    <location>
        <begin position="395"/>
        <end position="414"/>
    </location>
</feature>
<dbReference type="PANTHER" id="PTHR10361">
    <property type="entry name" value="SODIUM-BILE ACID COTRANSPORTER"/>
    <property type="match status" value="1"/>
</dbReference>
<keyword evidence="4" id="KW-0769">Symport</keyword>
<feature type="transmembrane region" description="Helical" evidence="7">
    <location>
        <begin position="232"/>
        <end position="254"/>
    </location>
</feature>
<keyword evidence="5 7" id="KW-1133">Transmembrane helix</keyword>
<feature type="chain" id="PRO_5045074659" evidence="8">
    <location>
        <begin position="24"/>
        <end position="457"/>
    </location>
</feature>
<dbReference type="Proteomes" id="UP000694941">
    <property type="component" value="Unplaced"/>
</dbReference>
<comment type="subcellular location">
    <subcellularLocation>
        <location evidence="1">Membrane</location>
        <topology evidence="1">Multi-pass membrane protein</topology>
    </subcellularLocation>
</comment>
<feature type="transmembrane region" description="Helical" evidence="7">
    <location>
        <begin position="266"/>
        <end position="289"/>
    </location>
</feature>
<evidence type="ECO:0000256" key="2">
    <source>
        <dbReference type="ARBA" id="ARBA00006528"/>
    </source>
</evidence>
<dbReference type="InterPro" id="IPR004710">
    <property type="entry name" value="Bilac:Na_transpt"/>
</dbReference>
<feature type="transmembrane region" description="Helical" evidence="7">
    <location>
        <begin position="140"/>
        <end position="160"/>
    </location>
</feature>
<protein>
    <submittedName>
        <fullName evidence="10">Ileal sodium/bile acid cotransporter-like</fullName>
    </submittedName>
</protein>
<evidence type="ECO:0000313" key="10">
    <source>
        <dbReference type="RefSeq" id="XP_013791772.1"/>
    </source>
</evidence>
<name>A0ABM1BZV7_LIMPO</name>
<dbReference type="InterPro" id="IPR038770">
    <property type="entry name" value="Na+/solute_symporter_sf"/>
</dbReference>
<keyword evidence="4" id="KW-0813">Transport</keyword>
<dbReference type="RefSeq" id="XP_013791772.1">
    <property type="nucleotide sequence ID" value="XM_013936318.2"/>
</dbReference>
<dbReference type="PANTHER" id="PTHR10361:SF28">
    <property type="entry name" value="P3 PROTEIN-RELATED"/>
    <property type="match status" value="1"/>
</dbReference>
<evidence type="ECO:0000256" key="3">
    <source>
        <dbReference type="ARBA" id="ARBA00022692"/>
    </source>
</evidence>
<organism evidence="9 10">
    <name type="scientific">Limulus polyphemus</name>
    <name type="common">Atlantic horseshoe crab</name>
    <dbReference type="NCBI Taxonomy" id="6850"/>
    <lineage>
        <taxon>Eukaryota</taxon>
        <taxon>Metazoa</taxon>
        <taxon>Ecdysozoa</taxon>
        <taxon>Arthropoda</taxon>
        <taxon>Chelicerata</taxon>
        <taxon>Merostomata</taxon>
        <taxon>Xiphosura</taxon>
        <taxon>Limulidae</taxon>
        <taxon>Limulus</taxon>
    </lineage>
</organism>
<proteinExistence type="inferred from homology"/>
<dbReference type="Gene3D" id="1.20.1530.20">
    <property type="match status" value="1"/>
</dbReference>
<evidence type="ECO:0000256" key="6">
    <source>
        <dbReference type="ARBA" id="ARBA00023136"/>
    </source>
</evidence>
<keyword evidence="6 7" id="KW-0472">Membrane</keyword>
<evidence type="ECO:0000313" key="9">
    <source>
        <dbReference type="Proteomes" id="UP000694941"/>
    </source>
</evidence>
<evidence type="ECO:0000256" key="4">
    <source>
        <dbReference type="ARBA" id="ARBA00022847"/>
    </source>
</evidence>
<keyword evidence="8" id="KW-0732">Signal</keyword>
<dbReference type="InterPro" id="IPR002657">
    <property type="entry name" value="BilAc:Na_symport/Acr3"/>
</dbReference>
<evidence type="ECO:0000256" key="1">
    <source>
        <dbReference type="ARBA" id="ARBA00004141"/>
    </source>
</evidence>
<comment type="similarity">
    <text evidence="2">Belongs to the bile acid:sodium symporter (BASS) (TC 2.A.28) family.</text>
</comment>
<accession>A0ABM1BZV7</accession>
<gene>
    <name evidence="10" type="primary">LOC106475638</name>
</gene>
<dbReference type="Pfam" id="PF01758">
    <property type="entry name" value="SBF"/>
    <property type="match status" value="1"/>
</dbReference>
<evidence type="ECO:0000256" key="5">
    <source>
        <dbReference type="ARBA" id="ARBA00022989"/>
    </source>
</evidence>
<feature type="transmembrane region" description="Helical" evidence="7">
    <location>
        <begin position="301"/>
        <end position="323"/>
    </location>
</feature>
<feature type="transmembrane region" description="Helical" evidence="7">
    <location>
        <begin position="362"/>
        <end position="383"/>
    </location>
</feature>
<feature type="transmembrane region" description="Helical" evidence="7">
    <location>
        <begin position="329"/>
        <end position="350"/>
    </location>
</feature>
<keyword evidence="9" id="KW-1185">Reference proteome</keyword>
<evidence type="ECO:0000256" key="7">
    <source>
        <dbReference type="SAM" id="Phobius"/>
    </source>
</evidence>
<reference evidence="10" key="1">
    <citation type="submission" date="2025-08" db="UniProtKB">
        <authorList>
            <consortium name="RefSeq"/>
        </authorList>
    </citation>
    <scope>IDENTIFICATION</scope>
    <source>
        <tissue evidence="10">Muscle</tissue>
    </source>
</reference>
<dbReference type="GeneID" id="106475638"/>
<sequence length="457" mass="49940">MCPVVLLAMISSFLLLFVELAATISVSFVPGYVSKLKVGEKKNVSFSITDLKPAKHDYYELLVADPSIATIVTSKIFNVTELESRQTNGETFNGTFTLEGRFLGYTDVQVKALPKYDSEDEKSNPLQISVVRKENKLNTVFIASVAILVSLSYINMGCALDLRVIKGVLKRPVAPAVGFSCQYLMMPLIAYGIGQLLFDTPILKLGLFVFGCSPGGGASNMWTVLLKGNLNLSVTMTFISTLAALVMMPLWIFTLGKTLFSGTTKIPFTNIFISLVSMVIPLGIGLLIQKYLPKVATFGRRILAPTCLILIIYIVAFGTYANLYMFKLFTWHTVVAALTNVWFGFLFGALATCFSGRPVEDVIAIAVETGIQNSGIAIVLLGFSLQQPDADLASVMPVAASIMMPIPLLMLYVFQKIRACCSRRETIDSESLISENKYKQSVESATNEGYDSIAPMN</sequence>
<keyword evidence="3 7" id="KW-0812">Transmembrane</keyword>